<dbReference type="PANTHER" id="PTHR40453">
    <property type="entry name" value="PROTEIN YOEF"/>
    <property type="match status" value="1"/>
</dbReference>
<dbReference type="Gene3D" id="3.40.50.300">
    <property type="entry name" value="P-loop containing nucleotide triphosphate hydrolases"/>
    <property type="match status" value="1"/>
</dbReference>
<sequence length="177" mass="19225">MPSDQNMKRLTPLKTLSDFVVIGEVGCGKTALMNALLENGNVRRKTQAAEFHQHNVIDTPGEFVGRPAYYGALLSTIVNVTTLVYLQAANKEYFSMPSGLLSVYSNKRVIGVISKADLPDANVSGARRLLKENGIPEPYFVTSVVNNKGIASLRSHLLALQDIPLVTSPSQQQINVA</sequence>
<evidence type="ECO:0000313" key="1">
    <source>
        <dbReference type="EMBL" id="GAC22276.1"/>
    </source>
</evidence>
<gene>
    <name evidence="1" type="primary">eutP</name>
    <name evidence="1" type="ORF">GARC_5341</name>
</gene>
<dbReference type="InterPro" id="IPR012381">
    <property type="entry name" value="EutP_PduV"/>
</dbReference>
<protein>
    <submittedName>
        <fullName evidence="1">Ethanolamine utilization protein EutP</fullName>
    </submittedName>
</protein>
<dbReference type="eggNOG" id="COG4917">
    <property type="taxonomic scope" value="Bacteria"/>
</dbReference>
<dbReference type="SUPFAM" id="SSF52540">
    <property type="entry name" value="P-loop containing nucleoside triphosphate hydrolases"/>
    <property type="match status" value="1"/>
</dbReference>
<proteinExistence type="predicted"/>
<organism evidence="1 2">
    <name type="scientific">Paraglaciecola arctica BSs20135</name>
    <dbReference type="NCBI Taxonomy" id="493475"/>
    <lineage>
        <taxon>Bacteria</taxon>
        <taxon>Pseudomonadati</taxon>
        <taxon>Pseudomonadota</taxon>
        <taxon>Gammaproteobacteria</taxon>
        <taxon>Alteromonadales</taxon>
        <taxon>Alteromonadaceae</taxon>
        <taxon>Paraglaciecola</taxon>
    </lineage>
</organism>
<dbReference type="RefSeq" id="WP_007625971.1">
    <property type="nucleotide sequence ID" value="NZ_BAEO01000072.1"/>
</dbReference>
<dbReference type="GO" id="GO:0006576">
    <property type="term" value="P:biogenic amine metabolic process"/>
    <property type="evidence" value="ECO:0007669"/>
    <property type="project" value="InterPro"/>
</dbReference>
<dbReference type="Pfam" id="PF10662">
    <property type="entry name" value="PduV-EutP"/>
    <property type="match status" value="1"/>
</dbReference>
<comment type="caution">
    <text evidence="1">The sequence shown here is derived from an EMBL/GenBank/DDBJ whole genome shotgun (WGS) entry which is preliminary data.</text>
</comment>
<dbReference type="GO" id="GO:0005524">
    <property type="term" value="F:ATP binding"/>
    <property type="evidence" value="ECO:0007669"/>
    <property type="project" value="InterPro"/>
</dbReference>
<dbReference type="OrthoDB" id="6179at2"/>
<dbReference type="Proteomes" id="UP000006327">
    <property type="component" value="Unassembled WGS sequence"/>
</dbReference>
<dbReference type="EMBL" id="BAEO01000072">
    <property type="protein sequence ID" value="GAC22276.1"/>
    <property type="molecule type" value="Genomic_DNA"/>
</dbReference>
<dbReference type="AlphaFoldDB" id="K6YE90"/>
<accession>K6YE90</accession>
<evidence type="ECO:0000313" key="2">
    <source>
        <dbReference type="Proteomes" id="UP000006327"/>
    </source>
</evidence>
<name>K6YE90_9ALTE</name>
<dbReference type="PANTHER" id="PTHR40453:SF2">
    <property type="entry name" value="ACETATE KINASE EUTP-RELATED"/>
    <property type="match status" value="1"/>
</dbReference>
<keyword evidence="2" id="KW-1185">Reference proteome</keyword>
<dbReference type="CDD" id="cd00882">
    <property type="entry name" value="Ras_like_GTPase"/>
    <property type="match status" value="1"/>
</dbReference>
<dbReference type="InterPro" id="IPR027417">
    <property type="entry name" value="P-loop_NTPase"/>
</dbReference>
<dbReference type="STRING" id="493475.GARC_5341"/>
<reference evidence="1 2" key="1">
    <citation type="journal article" date="2017" name="Antonie Van Leeuwenhoek">
        <title>Rhizobium rhizosphaerae sp. nov., a novel species isolated from rice rhizosphere.</title>
        <authorList>
            <person name="Zhao J.J."/>
            <person name="Zhang J."/>
            <person name="Zhang R.J."/>
            <person name="Zhang C.W."/>
            <person name="Yin H.Q."/>
            <person name="Zhang X.X."/>
        </authorList>
    </citation>
    <scope>NUCLEOTIDE SEQUENCE [LARGE SCALE GENOMIC DNA]</scope>
    <source>
        <strain evidence="1 2">BSs20135</strain>
    </source>
</reference>